<dbReference type="Gramene" id="Pav_co4025189.1_g010.1.mk:mrna">
    <property type="protein sequence ID" value="Pav_co4025189.1_g010.1.mk:CDS:1"/>
    <property type="gene ID" value="Pav_co4025189.1_g010.1.mk"/>
</dbReference>
<dbReference type="GO" id="GO:0009506">
    <property type="term" value="C:plasmodesma"/>
    <property type="evidence" value="ECO:0007669"/>
    <property type="project" value="TreeGrafter"/>
</dbReference>
<keyword evidence="3" id="KW-0812">Transmembrane</keyword>
<comment type="subcellular location">
    <subcellularLocation>
        <location evidence="1">Membrane</location>
    </subcellularLocation>
</comment>
<evidence type="ECO:0000256" key="3">
    <source>
        <dbReference type="SAM" id="Phobius"/>
    </source>
</evidence>
<dbReference type="GO" id="GO:0005886">
    <property type="term" value="C:plasma membrane"/>
    <property type="evidence" value="ECO:0007669"/>
    <property type="project" value="TreeGrafter"/>
</dbReference>
<keyword evidence="4" id="KW-1185">Reference proteome</keyword>
<protein>
    <submittedName>
        <fullName evidence="5">NDR1/HIN1-like protein 3</fullName>
    </submittedName>
</protein>
<name>A0A6P5RG33_PRUAV</name>
<dbReference type="PANTHER" id="PTHR31415">
    <property type="entry name" value="OS05G0367900 PROTEIN"/>
    <property type="match status" value="1"/>
</dbReference>
<dbReference type="GeneID" id="110748132"/>
<reference evidence="5" key="1">
    <citation type="submission" date="2025-08" db="UniProtKB">
        <authorList>
            <consortium name="RefSeq"/>
        </authorList>
    </citation>
    <scope>IDENTIFICATION</scope>
</reference>
<dbReference type="AlphaFoldDB" id="A0A6P5RG33"/>
<dbReference type="Proteomes" id="UP000515124">
    <property type="component" value="Unplaced"/>
</dbReference>
<evidence type="ECO:0000256" key="1">
    <source>
        <dbReference type="ARBA" id="ARBA00004370"/>
    </source>
</evidence>
<keyword evidence="2 3" id="KW-0472">Membrane</keyword>
<gene>
    <name evidence="5" type="primary">LOC110748132</name>
</gene>
<keyword evidence="3" id="KW-1133">Transmembrane helix</keyword>
<proteinExistence type="predicted"/>
<dbReference type="PANTHER" id="PTHR31415:SF109">
    <property type="entry name" value="NDR1_HIN1-LIKE PROTEIN 10"/>
    <property type="match status" value="1"/>
</dbReference>
<dbReference type="GO" id="GO:0098542">
    <property type="term" value="P:defense response to other organism"/>
    <property type="evidence" value="ECO:0007669"/>
    <property type="project" value="InterPro"/>
</dbReference>
<dbReference type="InterPro" id="IPR044839">
    <property type="entry name" value="NDR1-like"/>
</dbReference>
<feature type="transmembrane region" description="Helical" evidence="3">
    <location>
        <begin position="20"/>
        <end position="38"/>
    </location>
</feature>
<accession>A0A6P5RG33</accession>
<dbReference type="KEGG" id="pavi:110748132"/>
<evidence type="ECO:0000256" key="2">
    <source>
        <dbReference type="ARBA" id="ARBA00023136"/>
    </source>
</evidence>
<organism evidence="4 5">
    <name type="scientific">Prunus avium</name>
    <name type="common">Cherry</name>
    <name type="synonym">Cerasus avium</name>
    <dbReference type="NCBI Taxonomy" id="42229"/>
    <lineage>
        <taxon>Eukaryota</taxon>
        <taxon>Viridiplantae</taxon>
        <taxon>Streptophyta</taxon>
        <taxon>Embryophyta</taxon>
        <taxon>Tracheophyta</taxon>
        <taxon>Spermatophyta</taxon>
        <taxon>Magnoliopsida</taxon>
        <taxon>eudicotyledons</taxon>
        <taxon>Gunneridae</taxon>
        <taxon>Pentapetalae</taxon>
        <taxon>rosids</taxon>
        <taxon>fabids</taxon>
        <taxon>Rosales</taxon>
        <taxon>Rosaceae</taxon>
        <taxon>Amygdaloideae</taxon>
        <taxon>Amygdaleae</taxon>
        <taxon>Prunus</taxon>
    </lineage>
</organism>
<evidence type="ECO:0000313" key="5">
    <source>
        <dbReference type="RefSeq" id="XP_021803855.1"/>
    </source>
</evidence>
<evidence type="ECO:0000313" key="4">
    <source>
        <dbReference type="Proteomes" id="UP000515124"/>
    </source>
</evidence>
<dbReference type="RefSeq" id="XP_021803855.1">
    <property type="nucleotide sequence ID" value="XM_021948163.1"/>
</dbReference>
<sequence>MFAAESSDVRNTGHRCEKICITLLCLLFVAGAYTWFFIPKRMTGYTNPKFSINGAYLNRFNNYTEINHTFSYNLLLNITLTNPNQKIDFEWSDTQVIAYYHNERFGLVTLIDRWTSIHQDPKNTTIFQNALIQGWKPLLFEEHVLPNATHHYRIDLVIAFHEKIHRSLAQVSCNLTVPLSFNVTSFDGFNTTKCSYI</sequence>